<protein>
    <submittedName>
        <fullName evidence="2">Uncharacterized protein</fullName>
    </submittedName>
</protein>
<accession>A0ABR0QBW2</accession>
<feature type="compositionally biased region" description="Basic and acidic residues" evidence="1">
    <location>
        <begin position="100"/>
        <end position="112"/>
    </location>
</feature>
<sequence>MSSSKIHEALEEGYDMLEHLDKTSCDSYKMPSCETTKMSNSKILSNTSNMMTQMRKMLQEISNMLPPREEVMHDVPKFNLQDSRIIVDHPKLNNSTQKDFGIKNHKDELNIA</sequence>
<feature type="region of interest" description="Disordered" evidence="1">
    <location>
        <begin position="89"/>
        <end position="112"/>
    </location>
</feature>
<keyword evidence="3" id="KW-1185">Reference proteome</keyword>
<comment type="caution">
    <text evidence="2">The sequence shown here is derived from an EMBL/GenBank/DDBJ whole genome shotgun (WGS) entry which is preliminary data.</text>
</comment>
<evidence type="ECO:0000313" key="3">
    <source>
        <dbReference type="Proteomes" id="UP001358586"/>
    </source>
</evidence>
<name>A0ABR0QBW2_GOSAR</name>
<dbReference type="EMBL" id="JARKNE010000004">
    <property type="protein sequence ID" value="KAK5836437.1"/>
    <property type="molecule type" value="Genomic_DNA"/>
</dbReference>
<reference evidence="2 3" key="1">
    <citation type="submission" date="2023-03" db="EMBL/GenBank/DDBJ databases">
        <title>WGS of Gossypium arboreum.</title>
        <authorList>
            <person name="Yu D."/>
        </authorList>
    </citation>
    <scope>NUCLEOTIDE SEQUENCE [LARGE SCALE GENOMIC DNA]</scope>
    <source>
        <tissue evidence="2">Leaf</tissue>
    </source>
</reference>
<organism evidence="2 3">
    <name type="scientific">Gossypium arboreum</name>
    <name type="common">Tree cotton</name>
    <name type="synonym">Gossypium nanking</name>
    <dbReference type="NCBI Taxonomy" id="29729"/>
    <lineage>
        <taxon>Eukaryota</taxon>
        <taxon>Viridiplantae</taxon>
        <taxon>Streptophyta</taxon>
        <taxon>Embryophyta</taxon>
        <taxon>Tracheophyta</taxon>
        <taxon>Spermatophyta</taxon>
        <taxon>Magnoliopsida</taxon>
        <taxon>eudicotyledons</taxon>
        <taxon>Gunneridae</taxon>
        <taxon>Pentapetalae</taxon>
        <taxon>rosids</taxon>
        <taxon>malvids</taxon>
        <taxon>Malvales</taxon>
        <taxon>Malvaceae</taxon>
        <taxon>Malvoideae</taxon>
        <taxon>Gossypium</taxon>
    </lineage>
</organism>
<dbReference type="Proteomes" id="UP001358586">
    <property type="component" value="Chromosome 4"/>
</dbReference>
<evidence type="ECO:0000313" key="2">
    <source>
        <dbReference type="EMBL" id="KAK5836437.1"/>
    </source>
</evidence>
<gene>
    <name evidence="2" type="ORF">PVK06_012225</name>
</gene>
<proteinExistence type="predicted"/>
<evidence type="ECO:0000256" key="1">
    <source>
        <dbReference type="SAM" id="MobiDB-lite"/>
    </source>
</evidence>